<evidence type="ECO:0000313" key="2">
    <source>
        <dbReference type="Proteomes" id="UP000712007"/>
    </source>
</evidence>
<comment type="caution">
    <text evidence="1">The sequence shown here is derived from an EMBL/GenBank/DDBJ whole genome shotgun (WGS) entry which is preliminary data.</text>
</comment>
<evidence type="ECO:0008006" key="3">
    <source>
        <dbReference type="Google" id="ProtNLM"/>
    </source>
</evidence>
<dbReference type="AlphaFoldDB" id="A0A940IEU6"/>
<sequence>MRKQFLIIAVMALLFTGCEPLEVPEKDIATYEADGIRFSLFLTQKGTSEKDRTVEFESGDAVIVNSRIENLTGDTLFFAPYFSNVSANAHFAAVYDSKGELVGRPFFYVPDTVRCDTLYPGGSLREHVNYPLSDIRFGIGLDSPVKYLKRGRYYTKVSPRFGYFLVDSCKCIDDGSASGDSLMVEVKSPELRLDFVVQ</sequence>
<name>A0A940IEU6_9BACT</name>
<gene>
    <name evidence="1" type="ORF">IAC51_08415</name>
</gene>
<reference evidence="1" key="2">
    <citation type="journal article" date="2021" name="PeerJ">
        <title>Extensive microbial diversity within the chicken gut microbiome revealed by metagenomics and culture.</title>
        <authorList>
            <person name="Gilroy R."/>
            <person name="Ravi A."/>
            <person name="Getino M."/>
            <person name="Pursley I."/>
            <person name="Horton D.L."/>
            <person name="Alikhan N.F."/>
            <person name="Baker D."/>
            <person name="Gharbi K."/>
            <person name="Hall N."/>
            <person name="Watson M."/>
            <person name="Adriaenssens E.M."/>
            <person name="Foster-Nyarko E."/>
            <person name="Jarju S."/>
            <person name="Secka A."/>
            <person name="Antonio M."/>
            <person name="Oren A."/>
            <person name="Chaudhuri R.R."/>
            <person name="La Ragione R."/>
            <person name="Hildebrand F."/>
            <person name="Pallen M.J."/>
        </authorList>
    </citation>
    <scope>NUCLEOTIDE SEQUENCE</scope>
    <source>
        <strain evidence="1">3924</strain>
    </source>
</reference>
<evidence type="ECO:0000313" key="1">
    <source>
        <dbReference type="EMBL" id="MBO8440653.1"/>
    </source>
</evidence>
<protein>
    <recommendedName>
        <fullName evidence="3">Lipoprotein</fullName>
    </recommendedName>
</protein>
<accession>A0A940IEU6</accession>
<dbReference type="PROSITE" id="PS51257">
    <property type="entry name" value="PROKAR_LIPOPROTEIN"/>
    <property type="match status" value="1"/>
</dbReference>
<dbReference type="Proteomes" id="UP000712007">
    <property type="component" value="Unassembled WGS sequence"/>
</dbReference>
<organism evidence="1 2">
    <name type="scientific">Candidatus Aphodosoma intestinipullorum</name>
    <dbReference type="NCBI Taxonomy" id="2840674"/>
    <lineage>
        <taxon>Bacteria</taxon>
        <taxon>Pseudomonadati</taxon>
        <taxon>Bacteroidota</taxon>
        <taxon>Bacteroidia</taxon>
        <taxon>Bacteroidales</taxon>
        <taxon>Candidatus Aphodosoma</taxon>
    </lineage>
</organism>
<proteinExistence type="predicted"/>
<dbReference type="EMBL" id="JADIMV010000141">
    <property type="protein sequence ID" value="MBO8440653.1"/>
    <property type="molecule type" value="Genomic_DNA"/>
</dbReference>
<reference evidence="1" key="1">
    <citation type="submission" date="2020-10" db="EMBL/GenBank/DDBJ databases">
        <authorList>
            <person name="Gilroy R."/>
        </authorList>
    </citation>
    <scope>NUCLEOTIDE SEQUENCE</scope>
    <source>
        <strain evidence="1">3924</strain>
    </source>
</reference>